<feature type="region of interest" description="Disordered" evidence="1">
    <location>
        <begin position="138"/>
        <end position="194"/>
    </location>
</feature>
<proteinExistence type="predicted"/>
<dbReference type="RefSeq" id="WP_150414882.1">
    <property type="nucleotide sequence ID" value="NZ_VYQF01000002.1"/>
</dbReference>
<dbReference type="Proteomes" id="UP000326903">
    <property type="component" value="Unassembled WGS sequence"/>
</dbReference>
<keyword evidence="3" id="KW-1185">Reference proteome</keyword>
<comment type="caution">
    <text evidence="2">The sequence shown here is derived from an EMBL/GenBank/DDBJ whole genome shotgun (WGS) entry which is preliminary data.</text>
</comment>
<feature type="compositionally biased region" description="Basic and acidic residues" evidence="1">
    <location>
        <begin position="138"/>
        <end position="155"/>
    </location>
</feature>
<feature type="compositionally biased region" description="Gly residues" evidence="1">
    <location>
        <begin position="156"/>
        <end position="167"/>
    </location>
</feature>
<evidence type="ECO:0000313" key="2">
    <source>
        <dbReference type="EMBL" id="KAA9039471.1"/>
    </source>
</evidence>
<accession>A0A5J5IHC7</accession>
<organism evidence="2 3">
    <name type="scientific">Ginsengibacter hankyongi</name>
    <dbReference type="NCBI Taxonomy" id="2607284"/>
    <lineage>
        <taxon>Bacteria</taxon>
        <taxon>Pseudomonadati</taxon>
        <taxon>Bacteroidota</taxon>
        <taxon>Chitinophagia</taxon>
        <taxon>Chitinophagales</taxon>
        <taxon>Chitinophagaceae</taxon>
        <taxon>Ginsengibacter</taxon>
    </lineage>
</organism>
<sequence>MKKFLLISVIALSAFTYDAKSQVSVNINIGRQPVWGPVGYDYVDYYYLPDYDVYYDVPRGMFVYFDFGRWNFAETLPPRYGRYDLYHSYKVVINARDPWLRESYYRSHYARYRGHYQPVIRDSRDGRYYEARERYEHERYNDRREDRGNYGRDNGRGNGGWNNGRGNGGEHGRGRGNGGDHGNGHGRGNHGDHD</sequence>
<protein>
    <submittedName>
        <fullName evidence="2">Uncharacterized protein</fullName>
    </submittedName>
</protein>
<gene>
    <name evidence="2" type="ORF">FW778_11670</name>
</gene>
<name>A0A5J5IHC7_9BACT</name>
<reference evidence="2 3" key="1">
    <citation type="submission" date="2019-09" db="EMBL/GenBank/DDBJ databases">
        <title>Draft genome sequence of Ginsengibacter sp. BR5-29.</title>
        <authorList>
            <person name="Im W.-T."/>
        </authorList>
    </citation>
    <scope>NUCLEOTIDE SEQUENCE [LARGE SCALE GENOMIC DNA]</scope>
    <source>
        <strain evidence="2 3">BR5-29</strain>
    </source>
</reference>
<evidence type="ECO:0000256" key="1">
    <source>
        <dbReference type="SAM" id="MobiDB-lite"/>
    </source>
</evidence>
<dbReference type="EMBL" id="VYQF01000002">
    <property type="protein sequence ID" value="KAA9039471.1"/>
    <property type="molecule type" value="Genomic_DNA"/>
</dbReference>
<dbReference type="AlphaFoldDB" id="A0A5J5IHC7"/>
<evidence type="ECO:0000313" key="3">
    <source>
        <dbReference type="Proteomes" id="UP000326903"/>
    </source>
</evidence>